<dbReference type="InterPro" id="IPR013848">
    <property type="entry name" value="Methylthiotransferase_N"/>
</dbReference>
<dbReference type="InterPro" id="IPR006638">
    <property type="entry name" value="Elp3/MiaA/NifB-like_rSAM"/>
</dbReference>
<keyword evidence="4" id="KW-0949">S-adenosyl-L-methionine</keyword>
<dbReference type="NCBIfam" id="TIGR00089">
    <property type="entry name" value="MiaB/RimO family radical SAM methylthiotransferase"/>
    <property type="match status" value="1"/>
</dbReference>
<evidence type="ECO:0000313" key="11">
    <source>
        <dbReference type="Proteomes" id="UP000189666"/>
    </source>
</evidence>
<dbReference type="GO" id="GO:0051539">
    <property type="term" value="F:4 iron, 4 sulfur cluster binding"/>
    <property type="evidence" value="ECO:0007669"/>
    <property type="project" value="UniProtKB-KW"/>
</dbReference>
<protein>
    <submittedName>
        <fullName evidence="10">tRNA-i(6)A37 methylthiotransferase</fullName>
    </submittedName>
</protein>
<evidence type="ECO:0000256" key="5">
    <source>
        <dbReference type="ARBA" id="ARBA00022723"/>
    </source>
</evidence>
<dbReference type="GO" id="GO:0035597">
    <property type="term" value="F:tRNA-2-methylthio-N(6)-dimethylallyladenosine(37) synthase activity"/>
    <property type="evidence" value="ECO:0007669"/>
    <property type="project" value="TreeGrafter"/>
</dbReference>
<accession>A0A1U9RRK7</accession>
<dbReference type="RefSeq" id="WP_211118367.1">
    <property type="nucleotide sequence ID" value="NZ_CP019943.1"/>
</dbReference>
<dbReference type="PANTHER" id="PTHR43020">
    <property type="entry name" value="CDK5 REGULATORY SUBUNIT-ASSOCIATED PROTEIN 1"/>
    <property type="match status" value="1"/>
</dbReference>
<dbReference type="PROSITE" id="PS51918">
    <property type="entry name" value="RADICAL_SAM"/>
    <property type="match status" value="1"/>
</dbReference>
<evidence type="ECO:0000256" key="3">
    <source>
        <dbReference type="ARBA" id="ARBA00022679"/>
    </source>
</evidence>
<keyword evidence="6" id="KW-0408">Iron</keyword>
<dbReference type="Gene3D" id="3.40.50.12160">
    <property type="entry name" value="Methylthiotransferase, N-terminal domain"/>
    <property type="match status" value="1"/>
</dbReference>
<comment type="cofactor">
    <cofactor evidence="1">
        <name>[4Fe-4S] cluster</name>
        <dbReference type="ChEBI" id="CHEBI:49883"/>
    </cofactor>
</comment>
<keyword evidence="3 10" id="KW-0808">Transferase</keyword>
<dbReference type="SUPFAM" id="SSF102114">
    <property type="entry name" value="Radical SAM enzymes"/>
    <property type="match status" value="1"/>
</dbReference>
<evidence type="ECO:0000256" key="4">
    <source>
        <dbReference type="ARBA" id="ARBA00022691"/>
    </source>
</evidence>
<evidence type="ECO:0000256" key="2">
    <source>
        <dbReference type="ARBA" id="ARBA00022485"/>
    </source>
</evidence>
<dbReference type="Gene3D" id="3.80.30.20">
    <property type="entry name" value="tm_1862 like domain"/>
    <property type="match status" value="1"/>
</dbReference>
<feature type="domain" description="Radical SAM core" evidence="9">
    <location>
        <begin position="135"/>
        <end position="365"/>
    </location>
</feature>
<dbReference type="PROSITE" id="PS51449">
    <property type="entry name" value="MTTASE_N"/>
    <property type="match status" value="1"/>
</dbReference>
<dbReference type="InterPro" id="IPR005839">
    <property type="entry name" value="Methylthiotransferase"/>
</dbReference>
<evidence type="ECO:0000256" key="6">
    <source>
        <dbReference type="ARBA" id="ARBA00023004"/>
    </source>
</evidence>
<evidence type="ECO:0000259" key="9">
    <source>
        <dbReference type="PROSITE" id="PS51918"/>
    </source>
</evidence>
<dbReference type="AlphaFoldDB" id="A0A1U9RRK7"/>
<dbReference type="PANTHER" id="PTHR43020:SF2">
    <property type="entry name" value="MITOCHONDRIAL TRNA METHYLTHIOTRANSFERASE CDK5RAP1"/>
    <property type="match status" value="1"/>
</dbReference>
<gene>
    <name evidence="10" type="ORF">BW244_0114</name>
</gene>
<dbReference type="Proteomes" id="UP000189666">
    <property type="component" value="Chromosome"/>
</dbReference>
<dbReference type="GO" id="GO:0046872">
    <property type="term" value="F:metal ion binding"/>
    <property type="evidence" value="ECO:0007669"/>
    <property type="project" value="UniProtKB-KW"/>
</dbReference>
<reference evidence="10 11" key="1">
    <citation type="submission" date="2017-02" db="EMBL/GenBank/DDBJ databases">
        <title>Complete Genome of Candidatus Carsonella ruddii strain BC, a Nutritional Endosymbiont of Bactericera cockerelli.</title>
        <authorList>
            <person name="Riley A.B."/>
            <person name="Kim D.H."/>
            <person name="Hansen A.K."/>
        </authorList>
    </citation>
    <scope>NUCLEOTIDE SEQUENCE [LARGE SCALE GENOMIC DNA]</scope>
    <source>
        <strain evidence="10 11">BC</strain>
    </source>
</reference>
<keyword evidence="2" id="KW-0004">4Fe-4S</keyword>
<evidence type="ECO:0000256" key="7">
    <source>
        <dbReference type="ARBA" id="ARBA00023014"/>
    </source>
</evidence>
<dbReference type="InterPro" id="IPR058240">
    <property type="entry name" value="rSAM_sf"/>
</dbReference>
<dbReference type="InterPro" id="IPR038135">
    <property type="entry name" value="Methylthiotransferase_N_sf"/>
</dbReference>
<name>A0A1U9RRK7_CARRU</name>
<proteinExistence type="predicted"/>
<dbReference type="Pfam" id="PF00919">
    <property type="entry name" value="UPF0004"/>
    <property type="match status" value="1"/>
</dbReference>
<evidence type="ECO:0000256" key="1">
    <source>
        <dbReference type="ARBA" id="ARBA00001966"/>
    </source>
</evidence>
<keyword evidence="5" id="KW-0479">Metal-binding</keyword>
<organism evidence="10 11">
    <name type="scientific">Carsonella ruddii</name>
    <dbReference type="NCBI Taxonomy" id="114186"/>
    <lineage>
        <taxon>Bacteria</taxon>
        <taxon>Pseudomonadati</taxon>
        <taxon>Pseudomonadota</taxon>
        <taxon>Gammaproteobacteria</taxon>
        <taxon>Oceanospirillales</taxon>
        <taxon>Halomonadaceae</taxon>
        <taxon>Zymobacter group</taxon>
        <taxon>Candidatus Carsonella</taxon>
    </lineage>
</organism>
<dbReference type="Pfam" id="PF04055">
    <property type="entry name" value="Radical_SAM"/>
    <property type="match status" value="1"/>
</dbReference>
<dbReference type="InterPro" id="IPR023404">
    <property type="entry name" value="rSAM_horseshoe"/>
</dbReference>
<keyword evidence="7" id="KW-0411">Iron-sulfur</keyword>
<sequence>MFNNINIFIKTLGCNINNLESENFLSFLKYFKIKLKKNFFDSDILIINSCIIRKNPQIKILKELKKWTFLKKYKKNIVFLTGCLSEFENFKKIKLIKIDIILNSNCYYYLKKIILFYVKNKKKIYFIKKKKHFFSKNKINNFFLIMKGCNHNCSYCVIPQIKGKEKYFDYNQIFFNVLNNIKTIFCEITLLGQNVNSYLYKKIDFNSLIFNLSKIKNIKRINFLSSNVKDFNKNFFFLYKNIKKISSHIHLPIQSGSNKILKKMNRKYSIMEYFYFIKKIKKIKKTSFSTDIIISFPYENFNDFDLSIKLIKKIKFTDVFFFSYSKRINTISFNFKKKDFLKKFKLKIFQKHIFKNNFFFFNNYERVLVIGYLKKNIFIGKTDSLKIVFFEYFNYNIIGTFLILKIISIKKNFFLGIYENIYSVV</sequence>
<dbReference type="GO" id="GO:0005829">
    <property type="term" value="C:cytosol"/>
    <property type="evidence" value="ECO:0007669"/>
    <property type="project" value="TreeGrafter"/>
</dbReference>
<evidence type="ECO:0000259" key="8">
    <source>
        <dbReference type="PROSITE" id="PS51449"/>
    </source>
</evidence>
<feature type="domain" description="MTTase N-terminal" evidence="8">
    <location>
        <begin position="5"/>
        <end position="119"/>
    </location>
</feature>
<dbReference type="InterPro" id="IPR007197">
    <property type="entry name" value="rSAM"/>
</dbReference>
<dbReference type="EMBL" id="CP019943">
    <property type="protein sequence ID" value="AQU89532.1"/>
    <property type="molecule type" value="Genomic_DNA"/>
</dbReference>
<evidence type="ECO:0000313" key="10">
    <source>
        <dbReference type="EMBL" id="AQU89532.1"/>
    </source>
</evidence>
<dbReference type="SFLD" id="SFLDS00029">
    <property type="entry name" value="Radical_SAM"/>
    <property type="match status" value="1"/>
</dbReference>
<dbReference type="SMART" id="SM00729">
    <property type="entry name" value="Elp3"/>
    <property type="match status" value="1"/>
</dbReference>